<evidence type="ECO:0000259" key="1">
    <source>
        <dbReference type="Pfam" id="PF03372"/>
    </source>
</evidence>
<feature type="domain" description="Endonuclease/exonuclease/phosphatase" evidence="1">
    <location>
        <begin position="31"/>
        <end position="149"/>
    </location>
</feature>
<dbReference type="PaxDb" id="4097-A0A1S4BAP1"/>
<dbReference type="Proteomes" id="UP000790787">
    <property type="component" value="Chromosome 22"/>
</dbReference>
<dbReference type="InterPro" id="IPR005135">
    <property type="entry name" value="Endo/exonuclease/phosphatase"/>
</dbReference>
<dbReference type="Gene3D" id="3.60.10.10">
    <property type="entry name" value="Endonuclease/exonuclease/phosphatase"/>
    <property type="match status" value="1"/>
</dbReference>
<dbReference type="PANTHER" id="PTHR33710">
    <property type="entry name" value="BNAC02G09200D PROTEIN"/>
    <property type="match status" value="1"/>
</dbReference>
<gene>
    <name evidence="3" type="primary">LOC107806332</name>
</gene>
<proteinExistence type="predicted"/>
<evidence type="ECO:0000313" key="3">
    <source>
        <dbReference type="RefSeq" id="XP_016485954.1"/>
    </source>
</evidence>
<dbReference type="KEGG" id="nta:107806332"/>
<accession>A0A1S4BAP1</accession>
<evidence type="ECO:0000313" key="2">
    <source>
        <dbReference type="Proteomes" id="UP000790787"/>
    </source>
</evidence>
<organism evidence="2 3">
    <name type="scientific">Nicotiana tabacum</name>
    <name type="common">Common tobacco</name>
    <dbReference type="NCBI Taxonomy" id="4097"/>
    <lineage>
        <taxon>Eukaryota</taxon>
        <taxon>Viridiplantae</taxon>
        <taxon>Streptophyta</taxon>
        <taxon>Embryophyta</taxon>
        <taxon>Tracheophyta</taxon>
        <taxon>Spermatophyta</taxon>
        <taxon>Magnoliopsida</taxon>
        <taxon>eudicotyledons</taxon>
        <taxon>Gunneridae</taxon>
        <taxon>Pentapetalae</taxon>
        <taxon>asterids</taxon>
        <taxon>lamiids</taxon>
        <taxon>Solanales</taxon>
        <taxon>Solanaceae</taxon>
        <taxon>Nicotianoideae</taxon>
        <taxon>Nicotianeae</taxon>
        <taxon>Nicotiana</taxon>
    </lineage>
</organism>
<reference evidence="2" key="1">
    <citation type="journal article" date="2014" name="Nat. Commun.">
        <title>The tobacco genome sequence and its comparison with those of tomato and potato.</title>
        <authorList>
            <person name="Sierro N."/>
            <person name="Battey J.N."/>
            <person name="Ouadi S."/>
            <person name="Bakaher N."/>
            <person name="Bovet L."/>
            <person name="Willig A."/>
            <person name="Goepfert S."/>
            <person name="Peitsch M.C."/>
            <person name="Ivanov N.V."/>
        </authorList>
    </citation>
    <scope>NUCLEOTIDE SEQUENCE [LARGE SCALE GENOMIC DNA]</scope>
</reference>
<dbReference type="RefSeq" id="XP_016485954.1">
    <property type="nucleotide sequence ID" value="XM_016630468.2"/>
</dbReference>
<dbReference type="SUPFAM" id="SSF56219">
    <property type="entry name" value="DNase I-like"/>
    <property type="match status" value="1"/>
</dbReference>
<dbReference type="RefSeq" id="XP_016485954.1">
    <property type="nucleotide sequence ID" value="XM_016630468.1"/>
</dbReference>
<dbReference type="Pfam" id="PF03372">
    <property type="entry name" value="Exo_endo_phos"/>
    <property type="match status" value="1"/>
</dbReference>
<dbReference type="GeneID" id="107806332"/>
<dbReference type="OrthoDB" id="1748181at2759"/>
<dbReference type="GO" id="GO:0003824">
    <property type="term" value="F:catalytic activity"/>
    <property type="evidence" value="ECO:0007669"/>
    <property type="project" value="InterPro"/>
</dbReference>
<dbReference type="AlphaFoldDB" id="A0A1S4BAP1"/>
<protein>
    <submittedName>
        <fullName evidence="3">Uncharacterized protein LOC107806332</fullName>
    </submittedName>
</protein>
<dbReference type="InterPro" id="IPR036691">
    <property type="entry name" value="Endo/exonu/phosph_ase_sf"/>
</dbReference>
<keyword evidence="2" id="KW-1185">Reference proteome</keyword>
<dbReference type="PANTHER" id="PTHR33710:SF35">
    <property type="entry name" value="RNA-DIRECTED DNA POLYMERASE (REVERSE TRANSCRIPTASE)_ RIBONUCLEASE H"/>
    <property type="match status" value="1"/>
</dbReference>
<name>A0A1S4BAP1_TOBAC</name>
<dbReference type="OMA" id="QHQARIC"/>
<sequence length="221" mass="26401">MTIILSNHDQQLTIKLHYGAANSDLYITAVYAKCTPKERRELWNSLELTNLHVNGPWCIGGDFNVILDSDKKKGGRPHRMNKSLEFSNCMDNCGMMDLGFVGPKYTWCNNWDPRRRIWKRLDRVFINDDWSRIFQNNIVNHLARIGSDHRPILIQCKDSNQEGPKYFKFLNFWTNQPTFLQVVEEVWRNHVNGNPLWRLHQKLKMLSRRLTQWSRRHWQCF</sequence>
<reference evidence="3" key="2">
    <citation type="submission" date="2025-08" db="UniProtKB">
        <authorList>
            <consortium name="RefSeq"/>
        </authorList>
    </citation>
    <scope>IDENTIFICATION</scope>
    <source>
        <tissue evidence="3">Leaf</tissue>
    </source>
</reference>